<dbReference type="Proteomes" id="UP000094527">
    <property type="component" value="Unassembled WGS sequence"/>
</dbReference>
<keyword evidence="3" id="KW-1185">Reference proteome</keyword>
<feature type="transmembrane region" description="Helical" evidence="1">
    <location>
        <begin position="50"/>
        <end position="73"/>
    </location>
</feature>
<keyword evidence="1" id="KW-0472">Membrane</keyword>
<dbReference type="OMA" id="RELCIND"/>
<comment type="caution">
    <text evidence="2">The sequence shown here is derived from an EMBL/GenBank/DDBJ whole genome shotgun (WGS) entry which is preliminary data.</text>
</comment>
<accession>A0A1D2NEV8</accession>
<gene>
    <name evidence="2" type="ORF">Ocin01_02899</name>
</gene>
<organism evidence="2 3">
    <name type="scientific">Orchesella cincta</name>
    <name type="common">Springtail</name>
    <name type="synonym">Podura cincta</name>
    <dbReference type="NCBI Taxonomy" id="48709"/>
    <lineage>
        <taxon>Eukaryota</taxon>
        <taxon>Metazoa</taxon>
        <taxon>Ecdysozoa</taxon>
        <taxon>Arthropoda</taxon>
        <taxon>Hexapoda</taxon>
        <taxon>Collembola</taxon>
        <taxon>Entomobryomorpha</taxon>
        <taxon>Entomobryoidea</taxon>
        <taxon>Orchesellidae</taxon>
        <taxon>Orchesellinae</taxon>
        <taxon>Orchesella</taxon>
    </lineage>
</organism>
<reference evidence="2 3" key="1">
    <citation type="journal article" date="2016" name="Genome Biol. Evol.">
        <title>Gene Family Evolution Reflects Adaptation to Soil Environmental Stressors in the Genome of the Collembolan Orchesella cincta.</title>
        <authorList>
            <person name="Faddeeva-Vakhrusheva A."/>
            <person name="Derks M.F."/>
            <person name="Anvar S.Y."/>
            <person name="Agamennone V."/>
            <person name="Suring W."/>
            <person name="Smit S."/>
            <person name="van Straalen N.M."/>
            <person name="Roelofs D."/>
        </authorList>
    </citation>
    <scope>NUCLEOTIDE SEQUENCE [LARGE SCALE GENOMIC DNA]</scope>
    <source>
        <tissue evidence="2">Mixed pool</tissue>
    </source>
</reference>
<dbReference type="STRING" id="48709.A0A1D2NEV8"/>
<dbReference type="AlphaFoldDB" id="A0A1D2NEV8"/>
<feature type="transmembrane region" description="Helical" evidence="1">
    <location>
        <begin position="94"/>
        <end position="121"/>
    </location>
</feature>
<protein>
    <submittedName>
        <fullName evidence="2">Uncharacterized protein</fullName>
    </submittedName>
</protein>
<evidence type="ECO:0000313" key="3">
    <source>
        <dbReference type="Proteomes" id="UP000094527"/>
    </source>
</evidence>
<name>A0A1D2NEV8_ORCCI</name>
<proteinExistence type="predicted"/>
<evidence type="ECO:0000313" key="2">
    <source>
        <dbReference type="EMBL" id="ODN03783.1"/>
    </source>
</evidence>
<dbReference type="OrthoDB" id="10037292at2759"/>
<dbReference type="EMBL" id="LJIJ01000064">
    <property type="protein sequence ID" value="ODN03783.1"/>
    <property type="molecule type" value="Genomic_DNA"/>
</dbReference>
<keyword evidence="1" id="KW-0812">Transmembrane</keyword>
<sequence length="191" mass="20349">MGCGCVGRWSSGLMLHGTLVDGARAALLIPLGFSVLRCQPVTRCSLVDTAFLLLATVTSLNLLTAALSDAPLLPPPDANLLAETTAMPDSPQCVLFATFMVWFAALTINLGPTFLSGALAAQAEVTPRTPSCPLVRGPARHAVLNALWAAVNLLCIGLAVNHLRKLKKDLGIYRIENIIPFYLNIMRLNST</sequence>
<keyword evidence="1" id="KW-1133">Transmembrane helix</keyword>
<evidence type="ECO:0000256" key="1">
    <source>
        <dbReference type="SAM" id="Phobius"/>
    </source>
</evidence>
<feature type="transmembrane region" description="Helical" evidence="1">
    <location>
        <begin position="141"/>
        <end position="160"/>
    </location>
</feature>